<dbReference type="SMART" id="SM00487">
    <property type="entry name" value="DEXDc"/>
    <property type="match status" value="1"/>
</dbReference>
<dbReference type="GO" id="GO:0016787">
    <property type="term" value="F:hydrolase activity"/>
    <property type="evidence" value="ECO:0007669"/>
    <property type="project" value="UniProtKB-KW"/>
</dbReference>
<keyword evidence="4" id="KW-0067">ATP-binding</keyword>
<dbReference type="PROSITE" id="PS51194">
    <property type="entry name" value="HELICASE_CTER"/>
    <property type="match status" value="1"/>
</dbReference>
<proteinExistence type="inferred from homology"/>
<dbReference type="RefSeq" id="WP_095349235.1">
    <property type="nucleotide sequence ID" value="NZ_JBDNMF010000008.1"/>
</dbReference>
<feature type="domain" description="Helicase C-terminal" evidence="9">
    <location>
        <begin position="228"/>
        <end position="398"/>
    </location>
</feature>
<dbReference type="PANTHER" id="PTHR47959:SF13">
    <property type="entry name" value="ATP-DEPENDENT RNA HELICASE RHLE"/>
    <property type="match status" value="1"/>
</dbReference>
<keyword evidence="12" id="KW-1185">Reference proteome</keyword>
<reference evidence="11 12" key="1">
    <citation type="submission" date="2017-04" db="EMBL/GenBank/DDBJ databases">
        <title>Kefir bacterial isolates.</title>
        <authorList>
            <person name="Kim Y."/>
            <person name="Blasche S."/>
            <person name="Patil K.R."/>
        </authorList>
    </citation>
    <scope>NUCLEOTIDE SEQUENCE [LARGE SCALE GENOMIC DNA]</scope>
    <source>
        <strain evidence="11 12">KR</strain>
    </source>
</reference>
<evidence type="ECO:0000256" key="4">
    <source>
        <dbReference type="ARBA" id="ARBA00022840"/>
    </source>
</evidence>
<sequence>MSASFKDTGLSPALCAHAQQAGMTHPTPIQLAAIPAALEGRDILATAPTGTGKTAAYALPMLHRLLKARKPRTLLVMVPTRELVLQTAKVFRACLGEGGKKQANARTHTPPIICLYGGADRDEQAAELIQTSGMSRILIATPGRLLDFIGTGTCDLTDCFQLVMDECDRLFTHEFEEETRTILNYLPTPRQTLAFSATMPAACKAMLASIVYKPVELSVEKPPEERPAIRQGVLFLEDEQKAAFLKTFFGRSPKTRSIVFVRTKAEADVLAATLKKARLAVAPLHGDLTQDKRTSTVASFGSGRLFILVATDVAARGLDIASVTQVINYDVPEQPETYLHRIGRTGRAGQKGSALTLCSGAERKRLRQVEVGAHVKLRVLSTEQALPPATPSGPRAVAGKSRPKTKGA</sequence>
<evidence type="ECO:0000256" key="7">
    <source>
        <dbReference type="SAM" id="MobiDB-lite"/>
    </source>
</evidence>
<evidence type="ECO:0000313" key="11">
    <source>
        <dbReference type="EMBL" id="PAK78959.1"/>
    </source>
</evidence>
<evidence type="ECO:0000256" key="2">
    <source>
        <dbReference type="ARBA" id="ARBA00022801"/>
    </source>
</evidence>
<dbReference type="InterPro" id="IPR050079">
    <property type="entry name" value="DEAD_box_RNA_helicase"/>
</dbReference>
<dbReference type="EMBL" id="NCXK01000002">
    <property type="protein sequence ID" value="PAK78959.1"/>
    <property type="molecule type" value="Genomic_DNA"/>
</dbReference>
<dbReference type="InterPro" id="IPR014001">
    <property type="entry name" value="Helicase_ATP-bd"/>
</dbReference>
<dbReference type="AlphaFoldDB" id="A0A269Y0E5"/>
<evidence type="ECO:0000259" key="10">
    <source>
        <dbReference type="PROSITE" id="PS51195"/>
    </source>
</evidence>
<protein>
    <submittedName>
        <fullName evidence="11">DNA helicase</fullName>
    </submittedName>
</protein>
<dbReference type="CDD" id="cd18787">
    <property type="entry name" value="SF2_C_DEAD"/>
    <property type="match status" value="1"/>
</dbReference>
<evidence type="ECO:0000256" key="1">
    <source>
        <dbReference type="ARBA" id="ARBA00022741"/>
    </source>
</evidence>
<comment type="caution">
    <text evidence="11">The sequence shown here is derived from an EMBL/GenBank/DDBJ whole genome shotgun (WGS) entry which is preliminary data.</text>
</comment>
<dbReference type="InterPro" id="IPR044742">
    <property type="entry name" value="DEAD/DEAH_RhlB"/>
</dbReference>
<feature type="region of interest" description="Disordered" evidence="7">
    <location>
        <begin position="384"/>
        <end position="408"/>
    </location>
</feature>
<dbReference type="Proteomes" id="UP000216151">
    <property type="component" value="Unassembled WGS sequence"/>
</dbReference>
<dbReference type="PROSITE" id="PS51195">
    <property type="entry name" value="Q_MOTIF"/>
    <property type="match status" value="1"/>
</dbReference>
<comment type="similarity">
    <text evidence="5">Belongs to the DEAD box helicase family.</text>
</comment>
<dbReference type="OrthoDB" id="7223429at2"/>
<dbReference type="GO" id="GO:0005524">
    <property type="term" value="F:ATP binding"/>
    <property type="evidence" value="ECO:0007669"/>
    <property type="project" value="UniProtKB-KW"/>
</dbReference>
<dbReference type="PROSITE" id="PS51192">
    <property type="entry name" value="HELICASE_ATP_BIND_1"/>
    <property type="match status" value="1"/>
</dbReference>
<feature type="short sequence motif" description="Q motif" evidence="6">
    <location>
        <begin position="3"/>
        <end position="31"/>
    </location>
</feature>
<dbReference type="InterPro" id="IPR011545">
    <property type="entry name" value="DEAD/DEAH_box_helicase_dom"/>
</dbReference>
<dbReference type="Gene3D" id="3.40.50.300">
    <property type="entry name" value="P-loop containing nucleotide triphosphate hydrolases"/>
    <property type="match status" value="2"/>
</dbReference>
<dbReference type="PANTHER" id="PTHR47959">
    <property type="entry name" value="ATP-DEPENDENT RNA HELICASE RHLE-RELATED"/>
    <property type="match status" value="1"/>
</dbReference>
<gene>
    <name evidence="11" type="ORF">B8X00_03520</name>
</gene>
<keyword evidence="3 11" id="KW-0347">Helicase</keyword>
<dbReference type="GO" id="GO:0003676">
    <property type="term" value="F:nucleic acid binding"/>
    <property type="evidence" value="ECO:0007669"/>
    <property type="project" value="InterPro"/>
</dbReference>
<dbReference type="GO" id="GO:0005829">
    <property type="term" value="C:cytosol"/>
    <property type="evidence" value="ECO:0007669"/>
    <property type="project" value="TreeGrafter"/>
</dbReference>
<feature type="domain" description="Helicase ATP-binding" evidence="8">
    <location>
        <begin position="34"/>
        <end position="217"/>
    </location>
</feature>
<dbReference type="CDD" id="cd00268">
    <property type="entry name" value="DEADc"/>
    <property type="match status" value="1"/>
</dbReference>
<keyword evidence="2" id="KW-0378">Hydrolase</keyword>
<name>A0A269Y0E5_9PROT</name>
<dbReference type="SMART" id="SM00490">
    <property type="entry name" value="HELICc"/>
    <property type="match status" value="1"/>
</dbReference>
<organism evidence="11 12">
    <name type="scientific">Acetobacter fabarum</name>
    <dbReference type="NCBI Taxonomy" id="483199"/>
    <lineage>
        <taxon>Bacteria</taxon>
        <taxon>Pseudomonadati</taxon>
        <taxon>Pseudomonadota</taxon>
        <taxon>Alphaproteobacteria</taxon>
        <taxon>Acetobacterales</taxon>
        <taxon>Acetobacteraceae</taxon>
        <taxon>Acetobacter</taxon>
    </lineage>
</organism>
<keyword evidence="1" id="KW-0547">Nucleotide-binding</keyword>
<evidence type="ECO:0000256" key="3">
    <source>
        <dbReference type="ARBA" id="ARBA00022806"/>
    </source>
</evidence>
<evidence type="ECO:0000259" key="8">
    <source>
        <dbReference type="PROSITE" id="PS51192"/>
    </source>
</evidence>
<feature type="domain" description="DEAD-box RNA helicase Q" evidence="10">
    <location>
        <begin position="3"/>
        <end position="31"/>
    </location>
</feature>
<dbReference type="GO" id="GO:0003724">
    <property type="term" value="F:RNA helicase activity"/>
    <property type="evidence" value="ECO:0007669"/>
    <property type="project" value="InterPro"/>
</dbReference>
<dbReference type="SUPFAM" id="SSF52540">
    <property type="entry name" value="P-loop containing nucleoside triphosphate hydrolases"/>
    <property type="match status" value="1"/>
</dbReference>
<evidence type="ECO:0000313" key="12">
    <source>
        <dbReference type="Proteomes" id="UP000216151"/>
    </source>
</evidence>
<evidence type="ECO:0000256" key="6">
    <source>
        <dbReference type="PROSITE-ProRule" id="PRU00552"/>
    </source>
</evidence>
<accession>A0A269Y0E5</accession>
<dbReference type="InterPro" id="IPR027417">
    <property type="entry name" value="P-loop_NTPase"/>
</dbReference>
<dbReference type="InterPro" id="IPR014014">
    <property type="entry name" value="RNA_helicase_DEAD_Q_motif"/>
</dbReference>
<dbReference type="Pfam" id="PF00271">
    <property type="entry name" value="Helicase_C"/>
    <property type="match status" value="1"/>
</dbReference>
<evidence type="ECO:0000259" key="9">
    <source>
        <dbReference type="PROSITE" id="PS51194"/>
    </source>
</evidence>
<dbReference type="InterPro" id="IPR001650">
    <property type="entry name" value="Helicase_C-like"/>
</dbReference>
<evidence type="ECO:0000256" key="5">
    <source>
        <dbReference type="ARBA" id="ARBA00038437"/>
    </source>
</evidence>
<dbReference type="Pfam" id="PF00270">
    <property type="entry name" value="DEAD"/>
    <property type="match status" value="1"/>
</dbReference>